<sequence>MRKLLLVIFLASGALFEGYAQQDPHYTQYMYNMSVMNPAYAGSKESLSLGILYRKQWVEIEDAPTTATFFGHSPVGKNVGLGLSVISDKIGPVEENNIYGDFSYTLSLGGEHKLAFGIKTGLTLHKVGLFSEIGNGYVPDVDDPAFSENISNTYFNIGSGLFYYTNKYYLGFSVPNMLKSKHLDLSVNGDQYEFGSETSHYFFTGGYVFDLNEKVKFKPFFMLKSAFSAPTSLDLSTNFLFNDKFEVGATYRLDDSFGAMANYAVLPNLRIGYAYDHIVSDLKVTTPSSHEIILLWDVNFSKKVSSSPRFF</sequence>
<dbReference type="Proteomes" id="UP000825258">
    <property type="component" value="Chromosome"/>
</dbReference>
<evidence type="ECO:0000313" key="1">
    <source>
        <dbReference type="EMBL" id="BCY27587.1"/>
    </source>
</evidence>
<organism evidence="1 2">
    <name type="scientific">Flavobacterium okayamense</name>
    <dbReference type="NCBI Taxonomy" id="2830782"/>
    <lineage>
        <taxon>Bacteria</taxon>
        <taxon>Pseudomonadati</taxon>
        <taxon>Bacteroidota</taxon>
        <taxon>Flavobacteriia</taxon>
        <taxon>Flavobacteriales</taxon>
        <taxon>Flavobacteriaceae</taxon>
        <taxon>Flavobacterium</taxon>
    </lineage>
</organism>
<name>A0ABM7S254_9FLAO</name>
<evidence type="ECO:0000313" key="2">
    <source>
        <dbReference type="Proteomes" id="UP000825258"/>
    </source>
</evidence>
<dbReference type="RefSeq" id="WP_221259199.1">
    <property type="nucleotide sequence ID" value="NZ_AP024749.1"/>
</dbReference>
<dbReference type="EMBL" id="AP024749">
    <property type="protein sequence ID" value="BCY27587.1"/>
    <property type="molecule type" value="Genomic_DNA"/>
</dbReference>
<dbReference type="InterPro" id="IPR019861">
    <property type="entry name" value="PorP/SprF_Bacteroidetes"/>
</dbReference>
<dbReference type="Pfam" id="PF11751">
    <property type="entry name" value="PorP_SprF"/>
    <property type="match status" value="1"/>
</dbReference>
<proteinExistence type="predicted"/>
<accession>A0ABM7S254</accession>
<reference evidence="1 2" key="1">
    <citation type="submission" date="2021-06" db="EMBL/GenBank/DDBJ databases">
        <title>Whole genome sequences of Flavobacterium sp. KK2020170 and assembly.</title>
        <authorList>
            <person name="Kitahara K."/>
            <person name="Miyoshi S."/>
            <person name="Uesaka K."/>
        </authorList>
    </citation>
    <scope>NUCLEOTIDE SEQUENCE [LARGE SCALE GENOMIC DNA]</scope>
    <source>
        <strain evidence="1 2">KK2020170</strain>
    </source>
</reference>
<gene>
    <name evidence="1" type="primary">porP</name>
    <name evidence="1" type="ORF">KK2020170_04550</name>
</gene>
<protein>
    <submittedName>
        <fullName evidence="1">Membrane protein</fullName>
    </submittedName>
</protein>
<dbReference type="NCBIfam" id="TIGR03519">
    <property type="entry name" value="T9SS_PorP_fam"/>
    <property type="match status" value="1"/>
</dbReference>
<keyword evidence="2" id="KW-1185">Reference proteome</keyword>